<sequence>MGKTGKKGKIVILLAVLMAFGVVTGCSSGKPTAVVEEKYIPVEVEAAGMQTLVNTATVSGMISSDTDVSVIPEVAGKVMSVNVKVGDYVSQGAVLFRLDATDIEKQVGSMQASLQLAEASYQKNKEQWDTGKTSLERTQALANEKITDAKQNLANTKALYDAGAVAKVQLDQAELTLKELESSFASQLEQLEVQTSDSTLKMAEAQLNQAQVGYNQALETLDNAVVTAPVDGVVSQVNVTVGNMATSAQSALSLTNKNSLYTTISVAENLVNRLTQGNVVQVTVPTVSAGSFVGKIDNIGPSSDPKTHLYPVKILVANAEGLIKPGMFVKVQLTTEEKAGVMAIKSEAVVLKNDKTIVYVVDGDKAVAKEVVTGLDTGVDIEILKGLTQGDQVIIKGQTLVADGHKVKVVGGEES</sequence>
<proteinExistence type="inferred from homology"/>
<dbReference type="EMBL" id="SPQQ01000001">
    <property type="protein sequence ID" value="TGE40193.1"/>
    <property type="molecule type" value="Genomic_DNA"/>
</dbReference>
<feature type="domain" description="YknX-like C-terminal permuted SH3-like" evidence="5">
    <location>
        <begin position="346"/>
        <end position="409"/>
    </location>
</feature>
<evidence type="ECO:0000313" key="6">
    <source>
        <dbReference type="EMBL" id="TGE40193.1"/>
    </source>
</evidence>
<dbReference type="NCBIfam" id="TIGR01730">
    <property type="entry name" value="RND_mfp"/>
    <property type="match status" value="1"/>
</dbReference>
<dbReference type="Gene3D" id="2.40.420.20">
    <property type="match status" value="1"/>
</dbReference>
<gene>
    <name evidence="6" type="ORF">E4K67_00790</name>
</gene>
<evidence type="ECO:0000259" key="4">
    <source>
        <dbReference type="Pfam" id="PF25954"/>
    </source>
</evidence>
<dbReference type="GO" id="GO:1990281">
    <property type="term" value="C:efflux pump complex"/>
    <property type="evidence" value="ECO:0007669"/>
    <property type="project" value="TreeGrafter"/>
</dbReference>
<dbReference type="InterPro" id="IPR058792">
    <property type="entry name" value="Beta-barrel_RND_2"/>
</dbReference>
<dbReference type="Pfam" id="PF25954">
    <property type="entry name" value="Beta-barrel_RND_2"/>
    <property type="match status" value="1"/>
</dbReference>
<evidence type="ECO:0000259" key="3">
    <source>
        <dbReference type="Pfam" id="PF25917"/>
    </source>
</evidence>
<dbReference type="Proteomes" id="UP000298460">
    <property type="component" value="Unassembled WGS sequence"/>
</dbReference>
<dbReference type="Pfam" id="PF25917">
    <property type="entry name" value="BSH_RND"/>
    <property type="match status" value="1"/>
</dbReference>
<feature type="domain" description="Multidrug resistance protein MdtA-like barrel-sandwich hybrid" evidence="3">
    <location>
        <begin position="68"/>
        <end position="253"/>
    </location>
</feature>
<dbReference type="GO" id="GO:0015562">
    <property type="term" value="F:efflux transmembrane transporter activity"/>
    <property type="evidence" value="ECO:0007669"/>
    <property type="project" value="TreeGrafter"/>
</dbReference>
<dbReference type="InterPro" id="IPR058625">
    <property type="entry name" value="MdtA-like_BSH"/>
</dbReference>
<dbReference type="SUPFAM" id="SSF111369">
    <property type="entry name" value="HlyD-like secretion proteins"/>
    <property type="match status" value="1"/>
</dbReference>
<dbReference type="Gene3D" id="2.40.50.100">
    <property type="match status" value="1"/>
</dbReference>
<dbReference type="OrthoDB" id="5392603at2"/>
<keyword evidence="2" id="KW-0175">Coiled coil</keyword>
<dbReference type="Gene3D" id="1.10.287.470">
    <property type="entry name" value="Helix hairpin bin"/>
    <property type="match status" value="1"/>
</dbReference>
<evidence type="ECO:0000259" key="5">
    <source>
        <dbReference type="Pfam" id="PF25989"/>
    </source>
</evidence>
<name>A0A4Z0RDT8_9FIRM</name>
<evidence type="ECO:0000256" key="1">
    <source>
        <dbReference type="ARBA" id="ARBA00009477"/>
    </source>
</evidence>
<dbReference type="Pfam" id="PF25989">
    <property type="entry name" value="YknX_C"/>
    <property type="match status" value="1"/>
</dbReference>
<comment type="caution">
    <text evidence="6">The sequence shown here is derived from an EMBL/GenBank/DDBJ whole genome shotgun (WGS) entry which is preliminary data.</text>
</comment>
<organism evidence="6 7">
    <name type="scientific">Desulfosporosinus fructosivorans</name>
    <dbReference type="NCBI Taxonomy" id="2018669"/>
    <lineage>
        <taxon>Bacteria</taxon>
        <taxon>Bacillati</taxon>
        <taxon>Bacillota</taxon>
        <taxon>Clostridia</taxon>
        <taxon>Eubacteriales</taxon>
        <taxon>Desulfitobacteriaceae</taxon>
        <taxon>Desulfosporosinus</taxon>
    </lineage>
</organism>
<feature type="coiled-coil region" evidence="2">
    <location>
        <begin position="170"/>
        <end position="220"/>
    </location>
</feature>
<protein>
    <submittedName>
        <fullName evidence="6">Efflux RND transporter periplasmic adaptor subunit</fullName>
    </submittedName>
</protein>
<comment type="similarity">
    <text evidence="1">Belongs to the membrane fusion protein (MFP) (TC 8.A.1) family.</text>
</comment>
<dbReference type="InterPro" id="IPR058637">
    <property type="entry name" value="YknX-like_C"/>
</dbReference>
<dbReference type="PANTHER" id="PTHR30469">
    <property type="entry name" value="MULTIDRUG RESISTANCE PROTEIN MDTA"/>
    <property type="match status" value="1"/>
</dbReference>
<accession>A0A4Z0RDT8</accession>
<keyword evidence="7" id="KW-1185">Reference proteome</keyword>
<dbReference type="AlphaFoldDB" id="A0A4Z0RDT8"/>
<evidence type="ECO:0000313" key="7">
    <source>
        <dbReference type="Proteomes" id="UP000298460"/>
    </source>
</evidence>
<dbReference type="Gene3D" id="2.40.30.170">
    <property type="match status" value="1"/>
</dbReference>
<dbReference type="PROSITE" id="PS51257">
    <property type="entry name" value="PROKAR_LIPOPROTEIN"/>
    <property type="match status" value="1"/>
</dbReference>
<dbReference type="InterPro" id="IPR006143">
    <property type="entry name" value="RND_pump_MFP"/>
</dbReference>
<reference evidence="6 7" key="1">
    <citation type="submission" date="2019-03" db="EMBL/GenBank/DDBJ databases">
        <title>Draft Genome Sequence of Desulfosporosinus fructosivorans Strain 63.6F, Isolated from Marine Sediment in the Baltic Sea.</title>
        <authorList>
            <person name="Hausmann B."/>
            <person name="Vandieken V."/>
            <person name="Pjevac P."/>
            <person name="Schreck K."/>
            <person name="Herbold C.W."/>
            <person name="Loy A."/>
        </authorList>
    </citation>
    <scope>NUCLEOTIDE SEQUENCE [LARGE SCALE GENOMIC DNA]</scope>
    <source>
        <strain evidence="6 7">63.6F</strain>
    </source>
</reference>
<evidence type="ECO:0000256" key="2">
    <source>
        <dbReference type="SAM" id="Coils"/>
    </source>
</evidence>
<feature type="domain" description="CusB-like beta-barrel" evidence="4">
    <location>
        <begin position="263"/>
        <end position="336"/>
    </location>
</feature>